<comment type="caution">
    <text evidence="2">The sequence shown here is derived from an EMBL/GenBank/DDBJ whole genome shotgun (WGS) entry which is preliminary data.</text>
</comment>
<evidence type="ECO:0000313" key="3">
    <source>
        <dbReference type="Proteomes" id="UP000604046"/>
    </source>
</evidence>
<protein>
    <submittedName>
        <fullName evidence="2">Uncharacterized protein</fullName>
    </submittedName>
</protein>
<organism evidence="2 3">
    <name type="scientific">Symbiodinium natans</name>
    <dbReference type="NCBI Taxonomy" id="878477"/>
    <lineage>
        <taxon>Eukaryota</taxon>
        <taxon>Sar</taxon>
        <taxon>Alveolata</taxon>
        <taxon>Dinophyceae</taxon>
        <taxon>Suessiales</taxon>
        <taxon>Symbiodiniaceae</taxon>
        <taxon>Symbiodinium</taxon>
    </lineage>
</organism>
<keyword evidence="3" id="KW-1185">Reference proteome</keyword>
<evidence type="ECO:0000313" key="2">
    <source>
        <dbReference type="EMBL" id="CAE7384238.1"/>
    </source>
</evidence>
<dbReference type="Proteomes" id="UP000604046">
    <property type="component" value="Unassembled WGS sequence"/>
</dbReference>
<gene>
    <name evidence="2" type="ORF">SNAT2548_LOCUS20962</name>
</gene>
<name>A0A812QAR9_9DINO</name>
<reference evidence="2" key="1">
    <citation type="submission" date="2021-02" db="EMBL/GenBank/DDBJ databases">
        <authorList>
            <person name="Dougan E. K."/>
            <person name="Rhodes N."/>
            <person name="Thang M."/>
            <person name="Chan C."/>
        </authorList>
    </citation>
    <scope>NUCLEOTIDE SEQUENCE</scope>
</reference>
<dbReference type="EMBL" id="CAJNDS010002230">
    <property type="protein sequence ID" value="CAE7384238.1"/>
    <property type="molecule type" value="Genomic_DNA"/>
</dbReference>
<feature type="region of interest" description="Disordered" evidence="1">
    <location>
        <begin position="1393"/>
        <end position="1412"/>
    </location>
</feature>
<dbReference type="OrthoDB" id="438650at2759"/>
<sequence length="1412" mass="158564">MEAASAFQRFLKLLHFAAEKKMSLPSLQDQVVDAGMVSECVQEVRMSCDFALPPDPETCQPARSLFQEEMSKVVENKAKPPTTVAFCMLFLRVEPDTLSLVKVRPDASHHADGYEHLFCVKDIWSQLNVSSTYFAWWGKNARSGLFEDYQRRWDLSNRHIIRPDNYKGEQSAVVWPGLKYDACSIAGLLLILGMFAQIRGLSQQTQQRCVSLLRRLLALADFSQGLRLLPDCVLELEEGKVNLTSFLSRFEDGIRDDLEKRWENCTALGASRTNIRGHVPLADAVWFLFRLQADGLDEAVPVTRLQKRLLHLVAQQLEKGFVSGNIHLRDTPPRPQEEGDASTPWSTGSAVRNANLARQELLKRFLGRGSGFISGLRNSSNKEICPVQLKGTKGRNLGSVAADQFVTAYMVNASQALLKKMSLQKYKHMAWYEDASKVGTHEVLEVHLSADGLVVCAPISLSPQLKTTQESSLQDNLQKLESLEASLEAPGPKDLCQSEKVATRQKLLGLNQSLNVFMSFNLSNLQPSRALRPATRSERRITIEDGGLVRSYLWDANTKTSEWQSTDFANFHSLVRMSTLQDEGDCTGAMSMAQSGLSVHIHRDTSHKLAREEVLAAAAVPEIAIIKKQVALICKYDKAPWKSSSFGRRIAEAKELVTEIPDDHCLIQMCSAGIFDDLQMSPASSLQDAKAALISFAKKGRSGTGSEHKSGRWCDFVDSFARLRKEWHSRLFFHLFALVLEGKNPMHALATSFEKLGTEDDLALQPKVLRVLVQPRCKAIANAVFFALQPFRAFQAAEVKLDKRRNGTASLRRYVSLQWPGLILSTMQSGLDHIKEILGTLDPSQVPEVLSVHFKHLVATVQRFFEFGLLHQVFPWRFALLLDHDENVVANTLKQMESEWKFLLAQEESVENAAQAYPLKDVPWTKWFCYREIMTFCEERRFKMDDDVRQLVQAWQPDPASTLGCEDSFRHLRKGERQHAGGEIAPVQLQALSIKGVNERYSDFDKVDVDPSEVHTIPLKSTVKSSVFTAKRATASDTGLSGFSQMLKETTVSPHHLTRRCINLWLAYKARNGSLSNSWIADLARPGQVLLFQQQPFLVIDAPYVLLRVWPLKLEKMQLENQMVDVAKICTDDIFPSSAHDLQLLPPTPIFVDLGNKGKFRLKLGAPIPLVNYALENYACRLSAHSLRCLCQASNIVVAGNCSRKVCCEKLLHHFAYDKEVTLRILSTFQARKKKKDDTEDDCEDANDDADDAADELDLTGADTMCEAKLLSKVLQTMESRMASVSEREEQQEPTTKLQPAAPWNEKDRGLDDKEDVTEDVVPPGCRLDLRRPQAASPYVQGWLPSGQSWKGNKSSSRAFRPKTAISNVDSRVTRSFFSAKAEVLAFLWEWHEAKQSGSEDPGPSTKRLRTQ</sequence>
<accession>A0A812QAR9</accession>
<proteinExistence type="predicted"/>
<evidence type="ECO:0000256" key="1">
    <source>
        <dbReference type="SAM" id="MobiDB-lite"/>
    </source>
</evidence>
<feature type="compositionally biased region" description="Basic and acidic residues" evidence="1">
    <location>
        <begin position="327"/>
        <end position="337"/>
    </location>
</feature>
<feature type="region of interest" description="Disordered" evidence="1">
    <location>
        <begin position="1281"/>
        <end position="1326"/>
    </location>
</feature>
<feature type="region of interest" description="Disordered" evidence="1">
    <location>
        <begin position="325"/>
        <end position="348"/>
    </location>
</feature>